<comment type="caution">
    <text evidence="14">The sequence shown here is derived from an EMBL/GenBank/DDBJ whole genome shotgun (WGS) entry which is preliminary data.</text>
</comment>
<evidence type="ECO:0000256" key="4">
    <source>
        <dbReference type="ARBA" id="ARBA00022741"/>
    </source>
</evidence>
<dbReference type="PANTHER" id="PTHR30153:SF2">
    <property type="entry name" value="REPLICATIVE DNA HELICASE"/>
    <property type="match status" value="1"/>
</dbReference>
<dbReference type="SUPFAM" id="SSF52540">
    <property type="entry name" value="P-loop containing nucleoside triphosphate hydrolases"/>
    <property type="match status" value="1"/>
</dbReference>
<dbReference type="GO" id="GO:0043139">
    <property type="term" value="F:5'-3' DNA helicase activity"/>
    <property type="evidence" value="ECO:0007669"/>
    <property type="project" value="UniProtKB-EC"/>
</dbReference>
<feature type="domain" description="SF4 helicase" evidence="13">
    <location>
        <begin position="176"/>
        <end position="442"/>
    </location>
</feature>
<organism evidence="14 15">
    <name type="scientific">Candidatus Wirthbacteria bacterium CG2_30_54_11</name>
    <dbReference type="NCBI Taxonomy" id="1817892"/>
    <lineage>
        <taxon>Bacteria</taxon>
        <taxon>Candidatus Wirthbacteria</taxon>
    </lineage>
</organism>
<evidence type="ECO:0000256" key="11">
    <source>
        <dbReference type="NCBIfam" id="TIGR00665"/>
    </source>
</evidence>
<dbReference type="GO" id="GO:1990077">
    <property type="term" value="C:primosome complex"/>
    <property type="evidence" value="ECO:0007669"/>
    <property type="project" value="UniProtKB-UniRule"/>
</dbReference>
<dbReference type="GO" id="GO:0042802">
    <property type="term" value="F:identical protein binding"/>
    <property type="evidence" value="ECO:0007669"/>
    <property type="project" value="UniProtKB-ARBA"/>
</dbReference>
<proteinExistence type="inferred from homology"/>
<dbReference type="NCBIfam" id="TIGR00665">
    <property type="entry name" value="DnaB"/>
    <property type="match status" value="1"/>
</dbReference>
<keyword evidence="9" id="KW-0413">Isomerase</keyword>
<evidence type="ECO:0000256" key="7">
    <source>
        <dbReference type="ARBA" id="ARBA00022840"/>
    </source>
</evidence>
<dbReference type="Pfam" id="PF00772">
    <property type="entry name" value="DnaB"/>
    <property type="match status" value="1"/>
</dbReference>
<evidence type="ECO:0000259" key="13">
    <source>
        <dbReference type="PROSITE" id="PS51199"/>
    </source>
</evidence>
<gene>
    <name evidence="14" type="ORF">AUK40_05905</name>
</gene>
<evidence type="ECO:0000256" key="2">
    <source>
        <dbReference type="ARBA" id="ARBA00022515"/>
    </source>
</evidence>
<evidence type="ECO:0000256" key="8">
    <source>
        <dbReference type="ARBA" id="ARBA00023125"/>
    </source>
</evidence>
<dbReference type="GO" id="GO:0005829">
    <property type="term" value="C:cytosol"/>
    <property type="evidence" value="ECO:0007669"/>
    <property type="project" value="TreeGrafter"/>
</dbReference>
<evidence type="ECO:0000313" key="15">
    <source>
        <dbReference type="Proteomes" id="UP000183245"/>
    </source>
</evidence>
<accession>A0A1J5IEV6</accession>
<name>A0A1J5IEV6_9BACT</name>
<keyword evidence="8 12" id="KW-0238">DNA-binding</keyword>
<dbReference type="GO" id="GO:0016887">
    <property type="term" value="F:ATP hydrolysis activity"/>
    <property type="evidence" value="ECO:0007669"/>
    <property type="project" value="RHEA"/>
</dbReference>
<dbReference type="Pfam" id="PF03796">
    <property type="entry name" value="DnaB_C"/>
    <property type="match status" value="1"/>
</dbReference>
<keyword evidence="3 12" id="KW-0235">DNA replication</keyword>
<dbReference type="EMBL" id="MNZT01000107">
    <property type="protein sequence ID" value="OIP95609.1"/>
    <property type="molecule type" value="Genomic_DNA"/>
</dbReference>
<comment type="catalytic activity">
    <reaction evidence="10 12">
        <text>ATP + H2O = ADP + phosphate + H(+)</text>
        <dbReference type="Rhea" id="RHEA:13065"/>
        <dbReference type="ChEBI" id="CHEBI:15377"/>
        <dbReference type="ChEBI" id="CHEBI:15378"/>
        <dbReference type="ChEBI" id="CHEBI:30616"/>
        <dbReference type="ChEBI" id="CHEBI:43474"/>
        <dbReference type="ChEBI" id="CHEBI:456216"/>
        <dbReference type="EC" id="5.6.2.3"/>
    </reaction>
</comment>
<keyword evidence="4 12" id="KW-0547">Nucleotide-binding</keyword>
<dbReference type="EC" id="5.6.2.3" evidence="11 12"/>
<evidence type="ECO:0000256" key="3">
    <source>
        <dbReference type="ARBA" id="ARBA00022705"/>
    </source>
</evidence>
<comment type="function">
    <text evidence="12">The main replicative DNA helicase, it participates in initiation and elongation during chromosome replication. Travels ahead of the DNA replisome, separating dsDNA into templates for DNA synthesis. A processive ATP-dependent 5'-3' DNA helicase it has DNA-dependent ATPase activity.</text>
</comment>
<dbReference type="InterPro" id="IPR007692">
    <property type="entry name" value="DNA_helicase_DnaB"/>
</dbReference>
<dbReference type="GO" id="GO:0005524">
    <property type="term" value="F:ATP binding"/>
    <property type="evidence" value="ECO:0007669"/>
    <property type="project" value="UniProtKB-UniRule"/>
</dbReference>
<dbReference type="PANTHER" id="PTHR30153">
    <property type="entry name" value="REPLICATIVE DNA HELICASE DNAB"/>
    <property type="match status" value="1"/>
</dbReference>
<evidence type="ECO:0000313" key="14">
    <source>
        <dbReference type="EMBL" id="OIP95609.1"/>
    </source>
</evidence>
<evidence type="ECO:0000256" key="10">
    <source>
        <dbReference type="ARBA" id="ARBA00048954"/>
    </source>
</evidence>
<comment type="similarity">
    <text evidence="1 12">Belongs to the helicase family. DnaB subfamily.</text>
</comment>
<evidence type="ECO:0000256" key="9">
    <source>
        <dbReference type="ARBA" id="ARBA00023235"/>
    </source>
</evidence>
<keyword evidence="6 12" id="KW-0347">Helicase</keyword>
<dbReference type="PROSITE" id="PS51199">
    <property type="entry name" value="SF4_HELICASE"/>
    <property type="match status" value="1"/>
</dbReference>
<dbReference type="SUPFAM" id="SSF48024">
    <property type="entry name" value="N-terminal domain of DnaB helicase"/>
    <property type="match status" value="1"/>
</dbReference>
<dbReference type="InterPro" id="IPR036185">
    <property type="entry name" value="DNA_heli_DnaB-like_N_sf"/>
</dbReference>
<dbReference type="STRING" id="1817892.AUK40_05905"/>
<keyword evidence="7 12" id="KW-0067">ATP-binding</keyword>
<dbReference type="InterPro" id="IPR007693">
    <property type="entry name" value="DNA_helicase_DnaB-like_N"/>
</dbReference>
<dbReference type="NCBIfam" id="NF004384">
    <property type="entry name" value="PRK05748.1"/>
    <property type="match status" value="1"/>
</dbReference>
<evidence type="ECO:0000256" key="12">
    <source>
        <dbReference type="RuleBase" id="RU362085"/>
    </source>
</evidence>
<dbReference type="GO" id="GO:0006269">
    <property type="term" value="P:DNA replication, synthesis of primer"/>
    <property type="evidence" value="ECO:0007669"/>
    <property type="project" value="UniProtKB-UniRule"/>
</dbReference>
<dbReference type="InterPro" id="IPR016136">
    <property type="entry name" value="DNA_helicase_N/primase_C"/>
</dbReference>
<evidence type="ECO:0000256" key="6">
    <source>
        <dbReference type="ARBA" id="ARBA00022806"/>
    </source>
</evidence>
<evidence type="ECO:0000256" key="1">
    <source>
        <dbReference type="ARBA" id="ARBA00008428"/>
    </source>
</evidence>
<dbReference type="CDD" id="cd00984">
    <property type="entry name" value="DnaB_C"/>
    <property type="match status" value="1"/>
</dbReference>
<protein>
    <recommendedName>
        <fullName evidence="11 12">Replicative DNA helicase</fullName>
        <ecNumber evidence="11 12">5.6.2.3</ecNumber>
    </recommendedName>
</protein>
<dbReference type="GO" id="GO:0003677">
    <property type="term" value="F:DNA binding"/>
    <property type="evidence" value="ECO:0007669"/>
    <property type="project" value="UniProtKB-UniRule"/>
</dbReference>
<keyword evidence="2 12" id="KW-0639">Primosome</keyword>
<sequence>MPDFKLPPQNLEAEESVLGSLLLDKNAILKTIEILRSEDFYSEINGIIYASIVDLFEKRVPTDLVTLTESLGKQKKLKLVGGASYLSALVNKVPAAIHVEYYANIVRQKSILRKMIEGAERIAEIAYDEEREIAESLDEAEQLIFNIAQKNIRSDFSEIKEILSDTFDRIDELHKNKGALSGVATGFIDLDQMLGGMQRSDLIILAARPSMGKTSLVLNIAQNVATKMHVPVGIFSLEMSKEQLVDRMLCSEADIDLRRLRTGFLKEEDFSRIGDAMGVLGEAPLYIDDTPGINILEMRAKARRLQAEVGLGLIVVDYLQLMSGYSRRQENRVQEISEISRALKGLGRELNVPVLACSQLSRAVETRNPKIPQLSDLRESGSIEQDADVVLFIYREDYYNPDTGRQNIADILIAKHRNGPTGKIELVFKKEQTKFGNLARGS</sequence>
<dbReference type="InterPro" id="IPR007694">
    <property type="entry name" value="DNA_helicase_DnaB-like_C"/>
</dbReference>
<dbReference type="FunFam" id="1.10.860.10:FF:000001">
    <property type="entry name" value="Replicative DNA helicase"/>
    <property type="match status" value="1"/>
</dbReference>
<reference evidence="14" key="1">
    <citation type="journal article" date="2016" name="Environ. Microbiol.">
        <title>Genomic resolution of a cold subsurface aquifer community provides metabolic insights for novel microbes adapted to high CO concentrations.</title>
        <authorList>
            <person name="Probst A.J."/>
            <person name="Castelle C.J."/>
            <person name="Singh A."/>
            <person name="Brown C.T."/>
            <person name="Anantharaman K."/>
            <person name="Sharon I."/>
            <person name="Hug L.A."/>
            <person name="Burstein D."/>
            <person name="Emerson J.B."/>
            <person name="Thomas B.C."/>
            <person name="Banfield J.F."/>
        </authorList>
    </citation>
    <scope>NUCLEOTIDE SEQUENCE [LARGE SCALE GENOMIC DNA]</scope>
    <source>
        <strain evidence="14">CG2_30_54_11</strain>
    </source>
</reference>
<keyword evidence="5 12" id="KW-0378">Hydrolase</keyword>
<dbReference type="Proteomes" id="UP000183245">
    <property type="component" value="Unassembled WGS sequence"/>
</dbReference>
<dbReference type="AlphaFoldDB" id="A0A1J5IEV6"/>
<dbReference type="InterPro" id="IPR027417">
    <property type="entry name" value="P-loop_NTPase"/>
</dbReference>
<dbReference type="FunFam" id="3.40.50.300:FF:000076">
    <property type="entry name" value="Replicative DNA helicase"/>
    <property type="match status" value="1"/>
</dbReference>
<dbReference type="Gene3D" id="3.40.50.300">
    <property type="entry name" value="P-loop containing nucleotide triphosphate hydrolases"/>
    <property type="match status" value="1"/>
</dbReference>
<dbReference type="Gene3D" id="1.10.860.10">
    <property type="entry name" value="DNAb Helicase, Chain A"/>
    <property type="match status" value="1"/>
</dbReference>
<evidence type="ECO:0000256" key="5">
    <source>
        <dbReference type="ARBA" id="ARBA00022801"/>
    </source>
</evidence>